<feature type="compositionally biased region" description="Low complexity" evidence="1">
    <location>
        <begin position="80"/>
        <end position="99"/>
    </location>
</feature>
<accession>A0A250XUW5</accession>
<reference evidence="2" key="1">
    <citation type="journal article" date="2017" name="G3 (Bethesda)">
        <title>De Novo Genome and Transcriptome Assembly of the Canadian Beaver (Castor canadensis).</title>
        <authorList>
            <person name="Lok S."/>
            <person name="Paton T.A."/>
            <person name="Wang Z."/>
            <person name="Kaur G."/>
            <person name="Walker S."/>
            <person name="Yuen R.K."/>
            <person name="Sung W.W."/>
            <person name="Whitney J."/>
            <person name="Buchanan J.A."/>
            <person name="Trost B."/>
            <person name="Singh N."/>
            <person name="Apresto B."/>
            <person name="Chen N."/>
            <person name="Coole M."/>
            <person name="Dawson T.J."/>
            <person name="Ho K.Y."/>
            <person name="Hu Z."/>
            <person name="Pullenayegum S."/>
            <person name="Samler K."/>
            <person name="Shipstone A."/>
            <person name="Tsoi F."/>
            <person name="Wang T."/>
            <person name="Pereira S.L."/>
            <person name="Rostami P."/>
            <person name="Ryan C.A."/>
            <person name="Tong A.H."/>
            <person name="Ng K."/>
            <person name="Sundaravadanam Y."/>
            <person name="Simpson J.T."/>
            <person name="Lim B.K."/>
            <person name="Engstrom M.D."/>
            <person name="Dutton C.J."/>
            <person name="Kerr K.C."/>
            <person name="Franke M."/>
            <person name="Rapley W."/>
            <person name="Wintle R.F."/>
            <person name="Scherer S.W."/>
        </authorList>
    </citation>
    <scope>NUCLEOTIDE SEQUENCE</scope>
    <source>
        <strain evidence="2">ROM106880</strain>
        <tissue evidence="2">Muscle</tissue>
    </source>
</reference>
<name>A0A250XUW5_CASCN</name>
<dbReference type="EMBL" id="GFFV01004805">
    <property type="protein sequence ID" value="JAV35140.1"/>
    <property type="molecule type" value="Transcribed_RNA"/>
</dbReference>
<dbReference type="AlphaFoldDB" id="A0A250XUW5"/>
<evidence type="ECO:0000256" key="1">
    <source>
        <dbReference type="SAM" id="MobiDB-lite"/>
    </source>
</evidence>
<organism evidence="2">
    <name type="scientific">Castor canadensis</name>
    <name type="common">American beaver</name>
    <dbReference type="NCBI Taxonomy" id="51338"/>
    <lineage>
        <taxon>Eukaryota</taxon>
        <taxon>Metazoa</taxon>
        <taxon>Chordata</taxon>
        <taxon>Craniata</taxon>
        <taxon>Vertebrata</taxon>
        <taxon>Euteleostomi</taxon>
        <taxon>Mammalia</taxon>
        <taxon>Eutheria</taxon>
        <taxon>Euarchontoglires</taxon>
        <taxon>Glires</taxon>
        <taxon>Rodentia</taxon>
        <taxon>Castorimorpha</taxon>
        <taxon>Castoridae</taxon>
        <taxon>Castor</taxon>
    </lineage>
</organism>
<proteinExistence type="predicted"/>
<feature type="region of interest" description="Disordered" evidence="1">
    <location>
        <begin position="64"/>
        <end position="99"/>
    </location>
</feature>
<protein>
    <submittedName>
        <fullName evidence="2">Anaphase-promoting complex subunit 1-like protein</fullName>
    </submittedName>
</protein>
<sequence length="114" mass="12515">MKIVFLNINPSIVMTYDAVQNVHSVWTLRRVKSEEENAVLKFSEQGATPQNAVTSNSLTAHLRSLSKGDSPVASPFQNYSSIHSQSRSASSPSLHSRSPSISNMAALRWTCLLL</sequence>
<evidence type="ECO:0000313" key="2">
    <source>
        <dbReference type="EMBL" id="JAV35140.1"/>
    </source>
</evidence>